<dbReference type="InterPro" id="IPR035937">
    <property type="entry name" value="FPG_N"/>
</dbReference>
<sequence>MPELPDLQAFSQNLHKKLSGKTLKDVKLANAKSSSSSAAAFKKTLAGLQLKKVYREGKELRFRFDKGEILGMHLMLNGKLQLDEKYQPYKSAVVELLFDDGTSLVLTDFRGLAKVSLNPAEEDVPDALSDTLTETYLQEKLGATRTPVKKVLLDQHIIRGIGNAYADEILWDARLSPFSASNKIPVGKIKTLLHSIRKVLQHAEKQILKANPDIISGELRDFLVIHQHSLTHSPTGGIIKQEEMNKRSTYFTDEQELFK</sequence>
<name>A0A3E1NQ98_9BACT</name>
<evidence type="ECO:0000313" key="11">
    <source>
        <dbReference type="EMBL" id="RFM30093.1"/>
    </source>
</evidence>
<dbReference type="GO" id="GO:0034039">
    <property type="term" value="F:8-oxo-7,8-dihydroguanine DNA N-glycosylase activity"/>
    <property type="evidence" value="ECO:0007669"/>
    <property type="project" value="TreeGrafter"/>
</dbReference>
<keyword evidence="5" id="KW-0238">DNA-binding</keyword>
<evidence type="ECO:0000256" key="7">
    <source>
        <dbReference type="ARBA" id="ARBA00023239"/>
    </source>
</evidence>
<dbReference type="OrthoDB" id="9800855at2"/>
<dbReference type="Proteomes" id="UP000261284">
    <property type="component" value="Unassembled WGS sequence"/>
</dbReference>
<feature type="domain" description="Formamidopyrimidine-DNA glycosylase catalytic" evidence="10">
    <location>
        <begin position="2"/>
        <end position="113"/>
    </location>
</feature>
<evidence type="ECO:0000256" key="4">
    <source>
        <dbReference type="ARBA" id="ARBA00022801"/>
    </source>
</evidence>
<comment type="caution">
    <text evidence="11">The sequence shown here is derived from an EMBL/GenBank/DDBJ whole genome shotgun (WGS) entry which is preliminary data.</text>
</comment>
<keyword evidence="12" id="KW-1185">Reference proteome</keyword>
<dbReference type="GO" id="GO:0008270">
    <property type="term" value="F:zinc ion binding"/>
    <property type="evidence" value="ECO:0007669"/>
    <property type="project" value="InterPro"/>
</dbReference>
<evidence type="ECO:0000256" key="9">
    <source>
        <dbReference type="ARBA" id="ARBA00023295"/>
    </source>
</evidence>
<comment type="catalytic activity">
    <reaction evidence="1">
        <text>Hydrolysis of DNA containing ring-opened 7-methylguanine residues, releasing 2,6-diamino-4-hydroxy-5-(N-methyl)formamidopyrimidine.</text>
        <dbReference type="EC" id="3.2.2.23"/>
    </reaction>
</comment>
<dbReference type="InterPro" id="IPR015886">
    <property type="entry name" value="H2TH_FPG"/>
</dbReference>
<accession>A0A3E1NQ98</accession>
<protein>
    <submittedName>
        <fullName evidence="11">Fpg/Nei family DNA glycosylase</fullName>
    </submittedName>
</protein>
<evidence type="ECO:0000313" key="12">
    <source>
        <dbReference type="Proteomes" id="UP000261284"/>
    </source>
</evidence>
<keyword evidence="9" id="KW-0326">Glycosidase</keyword>
<keyword evidence="7" id="KW-0456">Lyase</keyword>
<evidence type="ECO:0000256" key="2">
    <source>
        <dbReference type="ARBA" id="ARBA00009409"/>
    </source>
</evidence>
<dbReference type="Pfam" id="PF01149">
    <property type="entry name" value="Fapy_DNA_glyco"/>
    <property type="match status" value="1"/>
</dbReference>
<dbReference type="Pfam" id="PF06831">
    <property type="entry name" value="H2TH"/>
    <property type="match status" value="1"/>
</dbReference>
<dbReference type="EMBL" id="QTJU01000001">
    <property type="protein sequence ID" value="RFM30093.1"/>
    <property type="molecule type" value="Genomic_DNA"/>
</dbReference>
<gene>
    <name evidence="11" type="ORF">DXN05_03720</name>
</gene>
<proteinExistence type="inferred from homology"/>
<keyword evidence="6" id="KW-0234">DNA repair</keyword>
<dbReference type="PROSITE" id="PS51068">
    <property type="entry name" value="FPG_CAT"/>
    <property type="match status" value="1"/>
</dbReference>
<dbReference type="PANTHER" id="PTHR22993:SF9">
    <property type="entry name" value="FORMAMIDOPYRIMIDINE-DNA GLYCOSYLASE"/>
    <property type="match status" value="1"/>
</dbReference>
<keyword evidence="3" id="KW-0227">DNA damage</keyword>
<evidence type="ECO:0000256" key="5">
    <source>
        <dbReference type="ARBA" id="ARBA00023125"/>
    </source>
</evidence>
<dbReference type="SMART" id="SM00898">
    <property type="entry name" value="Fapy_DNA_glyco"/>
    <property type="match status" value="1"/>
</dbReference>
<keyword evidence="8" id="KW-0511">Multifunctional enzyme</keyword>
<dbReference type="SMART" id="SM01232">
    <property type="entry name" value="H2TH"/>
    <property type="match status" value="1"/>
</dbReference>
<dbReference type="InterPro" id="IPR012319">
    <property type="entry name" value="FPG_cat"/>
</dbReference>
<reference evidence="11 12" key="1">
    <citation type="submission" date="2018-08" db="EMBL/GenBank/DDBJ databases">
        <title>Chitinophagaceae sp. K23C18032701, a novel bacterium isolated from forest soil.</title>
        <authorList>
            <person name="Wang C."/>
        </authorList>
    </citation>
    <scope>NUCLEOTIDE SEQUENCE [LARGE SCALE GENOMIC DNA]</scope>
    <source>
        <strain evidence="11 12">K23C18032701</strain>
    </source>
</reference>
<dbReference type="RefSeq" id="WP_116845849.1">
    <property type="nucleotide sequence ID" value="NZ_QTJU01000001.1"/>
</dbReference>
<dbReference type="Gene3D" id="1.10.8.50">
    <property type="match status" value="1"/>
</dbReference>
<evidence type="ECO:0000259" key="10">
    <source>
        <dbReference type="PROSITE" id="PS51068"/>
    </source>
</evidence>
<dbReference type="SUPFAM" id="SSF46946">
    <property type="entry name" value="S13-like H2TH domain"/>
    <property type="match status" value="1"/>
</dbReference>
<dbReference type="SUPFAM" id="SSF81624">
    <property type="entry name" value="N-terminal domain of MutM-like DNA repair proteins"/>
    <property type="match status" value="1"/>
</dbReference>
<dbReference type="AlphaFoldDB" id="A0A3E1NQ98"/>
<dbReference type="GO" id="GO:0003684">
    <property type="term" value="F:damaged DNA binding"/>
    <property type="evidence" value="ECO:0007669"/>
    <property type="project" value="InterPro"/>
</dbReference>
<dbReference type="Gene3D" id="3.20.190.10">
    <property type="entry name" value="MutM-like, N-terminal"/>
    <property type="match status" value="1"/>
</dbReference>
<evidence type="ECO:0000256" key="6">
    <source>
        <dbReference type="ARBA" id="ARBA00023204"/>
    </source>
</evidence>
<evidence type="ECO:0000256" key="1">
    <source>
        <dbReference type="ARBA" id="ARBA00001668"/>
    </source>
</evidence>
<dbReference type="GO" id="GO:0006284">
    <property type="term" value="P:base-excision repair"/>
    <property type="evidence" value="ECO:0007669"/>
    <property type="project" value="InterPro"/>
</dbReference>
<keyword evidence="4" id="KW-0378">Hydrolase</keyword>
<dbReference type="GO" id="GO:0003906">
    <property type="term" value="F:DNA-(apurinic or apyrimidinic site) endonuclease activity"/>
    <property type="evidence" value="ECO:0007669"/>
    <property type="project" value="InterPro"/>
</dbReference>
<dbReference type="PANTHER" id="PTHR22993">
    <property type="entry name" value="FORMAMIDOPYRIMIDINE-DNA GLYCOSYLASE"/>
    <property type="match status" value="1"/>
</dbReference>
<comment type="similarity">
    <text evidence="2">Belongs to the FPG family.</text>
</comment>
<organism evidence="11 12">
    <name type="scientific">Deminuibacter soli</name>
    <dbReference type="NCBI Taxonomy" id="2291815"/>
    <lineage>
        <taxon>Bacteria</taxon>
        <taxon>Pseudomonadati</taxon>
        <taxon>Bacteroidota</taxon>
        <taxon>Chitinophagia</taxon>
        <taxon>Chitinophagales</taxon>
        <taxon>Chitinophagaceae</taxon>
        <taxon>Deminuibacter</taxon>
    </lineage>
</organism>
<dbReference type="GO" id="GO:0016829">
    <property type="term" value="F:lyase activity"/>
    <property type="evidence" value="ECO:0007669"/>
    <property type="project" value="UniProtKB-KW"/>
</dbReference>
<evidence type="ECO:0000256" key="8">
    <source>
        <dbReference type="ARBA" id="ARBA00023268"/>
    </source>
</evidence>
<dbReference type="InterPro" id="IPR010979">
    <property type="entry name" value="Ribosomal_uS13-like_H2TH"/>
</dbReference>
<evidence type="ECO:0000256" key="3">
    <source>
        <dbReference type="ARBA" id="ARBA00022763"/>
    </source>
</evidence>